<proteinExistence type="predicted"/>
<evidence type="ECO:0000313" key="2">
    <source>
        <dbReference type="Proteomes" id="UP000440304"/>
    </source>
</evidence>
<evidence type="ECO:0000313" key="1">
    <source>
        <dbReference type="EMBL" id="MXO02961.1"/>
    </source>
</evidence>
<protein>
    <submittedName>
        <fullName evidence="1">Uncharacterized protein</fullName>
    </submittedName>
</protein>
<accession>A0A6N8TJW1</accession>
<dbReference type="OrthoDB" id="8451204at2"/>
<dbReference type="Proteomes" id="UP000440304">
    <property type="component" value="Unassembled WGS sequence"/>
</dbReference>
<gene>
    <name evidence="1" type="ORF">GR156_21925</name>
</gene>
<dbReference type="EMBL" id="WUML01000039">
    <property type="protein sequence ID" value="MXO02961.1"/>
    <property type="molecule type" value="Genomic_DNA"/>
</dbReference>
<name>A0A6N8TJW1_SHIZO</name>
<reference evidence="1 2" key="1">
    <citation type="submission" date="2019-12" db="EMBL/GenBank/DDBJ databases">
        <title>Shinella granuli gen. nov., sp. nov., and proposal of the reclassification of Zoogloea ramigera ATCC 19623 as Shinella zoogloeoides sp. nov.</title>
        <authorList>
            <person name="Gao J."/>
        </authorList>
    </citation>
    <scope>NUCLEOTIDE SEQUENCE [LARGE SCALE GENOMIC DNA]</scope>
    <source>
        <strain evidence="1 2">DSM 287</strain>
    </source>
</reference>
<organism evidence="1 2">
    <name type="scientific">Shinella zoogloeoides</name>
    <name type="common">Crabtreella saccharophila</name>
    <dbReference type="NCBI Taxonomy" id="352475"/>
    <lineage>
        <taxon>Bacteria</taxon>
        <taxon>Pseudomonadati</taxon>
        <taxon>Pseudomonadota</taxon>
        <taxon>Alphaproteobacteria</taxon>
        <taxon>Hyphomicrobiales</taxon>
        <taxon>Rhizobiaceae</taxon>
        <taxon>Shinella</taxon>
    </lineage>
</organism>
<dbReference type="RefSeq" id="WP_160788120.1">
    <property type="nucleotide sequence ID" value="NZ_JBHSTY010000037.1"/>
</dbReference>
<dbReference type="AlphaFoldDB" id="A0A6N8TJW1"/>
<sequence length="65" mass="7191">MADETNHLFDAAQALDGKLSDKSMNPEHVAKDGLSIIPEDATEVPDIRDITAIRSQREKSRQQGE</sequence>
<comment type="caution">
    <text evidence="1">The sequence shown here is derived from an EMBL/GenBank/DDBJ whole genome shotgun (WGS) entry which is preliminary data.</text>
</comment>